<name>A0A7R9M3D1_9ACAR</name>
<keyword evidence="7" id="KW-0675">Receptor</keyword>
<dbReference type="GO" id="GO:0000122">
    <property type="term" value="P:negative regulation of transcription by RNA polymerase II"/>
    <property type="evidence" value="ECO:0007669"/>
    <property type="project" value="TreeGrafter"/>
</dbReference>
<evidence type="ECO:0000256" key="5">
    <source>
        <dbReference type="ARBA" id="ARBA00023125"/>
    </source>
</evidence>
<proteinExistence type="predicted"/>
<dbReference type="SUPFAM" id="SSF48508">
    <property type="entry name" value="Nuclear receptor ligand-binding domain"/>
    <property type="match status" value="1"/>
</dbReference>
<dbReference type="InterPro" id="IPR000536">
    <property type="entry name" value="Nucl_hrmn_rcpt_lig-bd"/>
</dbReference>
<dbReference type="Proteomes" id="UP000728032">
    <property type="component" value="Unassembled WGS sequence"/>
</dbReference>
<dbReference type="InterPro" id="IPR035500">
    <property type="entry name" value="NHR-like_dom_sf"/>
</dbReference>
<keyword evidence="1" id="KW-0479">Metal-binding</keyword>
<sequence length="164" mass="19323">MPIVITGPTDKTFVDNIMDALNLLVLKCDDYIQDVIKLFKRLNSFQSICQSDQMILIKYSLLEIKILRLISNFNFEGQYWTLDTENNCSTLMKLDLFKQINFVAQPFRPYYDYKNFYQNMGLDWNSDNLIIDLLTAILLFNAERPNLINREMIKRNALKESVKS</sequence>
<evidence type="ECO:0000313" key="10">
    <source>
        <dbReference type="Proteomes" id="UP000728032"/>
    </source>
</evidence>
<dbReference type="PANTHER" id="PTHR24082">
    <property type="entry name" value="NUCLEAR HORMONE RECEPTOR"/>
    <property type="match status" value="1"/>
</dbReference>
<dbReference type="GO" id="GO:0004879">
    <property type="term" value="F:nuclear receptor activity"/>
    <property type="evidence" value="ECO:0007669"/>
    <property type="project" value="TreeGrafter"/>
</dbReference>
<dbReference type="GO" id="GO:0030154">
    <property type="term" value="P:cell differentiation"/>
    <property type="evidence" value="ECO:0007669"/>
    <property type="project" value="TreeGrafter"/>
</dbReference>
<evidence type="ECO:0000256" key="4">
    <source>
        <dbReference type="ARBA" id="ARBA00023015"/>
    </source>
</evidence>
<dbReference type="PANTHER" id="PTHR24082:SF283">
    <property type="entry name" value="NUCLEAR HORMONE RECEPTOR HR96"/>
    <property type="match status" value="1"/>
</dbReference>
<evidence type="ECO:0000256" key="3">
    <source>
        <dbReference type="ARBA" id="ARBA00022833"/>
    </source>
</evidence>
<evidence type="ECO:0000256" key="1">
    <source>
        <dbReference type="ARBA" id="ARBA00022723"/>
    </source>
</evidence>
<dbReference type="GO" id="GO:0045944">
    <property type="term" value="P:positive regulation of transcription by RNA polymerase II"/>
    <property type="evidence" value="ECO:0007669"/>
    <property type="project" value="TreeGrafter"/>
</dbReference>
<feature type="domain" description="NR LBD" evidence="8">
    <location>
        <begin position="1"/>
        <end position="164"/>
    </location>
</feature>
<reference evidence="9" key="1">
    <citation type="submission" date="2020-11" db="EMBL/GenBank/DDBJ databases">
        <authorList>
            <person name="Tran Van P."/>
        </authorList>
    </citation>
    <scope>NUCLEOTIDE SEQUENCE</scope>
</reference>
<dbReference type="Gene3D" id="1.10.565.10">
    <property type="entry name" value="Retinoid X Receptor"/>
    <property type="match status" value="1"/>
</dbReference>
<dbReference type="GO" id="GO:0000978">
    <property type="term" value="F:RNA polymerase II cis-regulatory region sequence-specific DNA binding"/>
    <property type="evidence" value="ECO:0007669"/>
    <property type="project" value="TreeGrafter"/>
</dbReference>
<dbReference type="AlphaFoldDB" id="A0A7R9M3D1"/>
<evidence type="ECO:0000256" key="6">
    <source>
        <dbReference type="ARBA" id="ARBA00023163"/>
    </source>
</evidence>
<evidence type="ECO:0000256" key="2">
    <source>
        <dbReference type="ARBA" id="ARBA00022771"/>
    </source>
</evidence>
<protein>
    <recommendedName>
        <fullName evidence="8">NR LBD domain-containing protein</fullName>
    </recommendedName>
</protein>
<keyword evidence="6" id="KW-0804">Transcription</keyword>
<keyword evidence="5" id="KW-0238">DNA-binding</keyword>
<dbReference type="EMBL" id="CAJPVJ010005859">
    <property type="protein sequence ID" value="CAG2169896.1"/>
    <property type="molecule type" value="Genomic_DNA"/>
</dbReference>
<dbReference type="GO" id="GO:0008270">
    <property type="term" value="F:zinc ion binding"/>
    <property type="evidence" value="ECO:0007669"/>
    <property type="project" value="UniProtKB-KW"/>
</dbReference>
<gene>
    <name evidence="9" type="ORF">ONB1V03_LOCUS9369</name>
</gene>
<organism evidence="9">
    <name type="scientific">Oppiella nova</name>
    <dbReference type="NCBI Taxonomy" id="334625"/>
    <lineage>
        <taxon>Eukaryota</taxon>
        <taxon>Metazoa</taxon>
        <taxon>Ecdysozoa</taxon>
        <taxon>Arthropoda</taxon>
        <taxon>Chelicerata</taxon>
        <taxon>Arachnida</taxon>
        <taxon>Acari</taxon>
        <taxon>Acariformes</taxon>
        <taxon>Sarcoptiformes</taxon>
        <taxon>Oribatida</taxon>
        <taxon>Brachypylina</taxon>
        <taxon>Oppioidea</taxon>
        <taxon>Oppiidae</taxon>
        <taxon>Oppiella</taxon>
    </lineage>
</organism>
<accession>A0A7R9M3D1</accession>
<evidence type="ECO:0000256" key="7">
    <source>
        <dbReference type="ARBA" id="ARBA00023170"/>
    </source>
</evidence>
<keyword evidence="2" id="KW-0863">Zinc-finger</keyword>
<keyword evidence="3" id="KW-0862">Zinc</keyword>
<dbReference type="InterPro" id="IPR050234">
    <property type="entry name" value="Nuclear_hormone_rcpt_NR1"/>
</dbReference>
<keyword evidence="10" id="KW-1185">Reference proteome</keyword>
<evidence type="ECO:0000313" key="9">
    <source>
        <dbReference type="EMBL" id="CAD7652709.1"/>
    </source>
</evidence>
<dbReference type="OrthoDB" id="6355676at2759"/>
<evidence type="ECO:0000259" key="8">
    <source>
        <dbReference type="PROSITE" id="PS51843"/>
    </source>
</evidence>
<keyword evidence="4" id="KW-0805">Transcription regulation</keyword>
<dbReference type="EMBL" id="OC920684">
    <property type="protein sequence ID" value="CAD7652709.1"/>
    <property type="molecule type" value="Genomic_DNA"/>
</dbReference>
<dbReference type="PROSITE" id="PS51843">
    <property type="entry name" value="NR_LBD"/>
    <property type="match status" value="1"/>
</dbReference>